<dbReference type="InterPro" id="IPR003593">
    <property type="entry name" value="AAA+_ATPase"/>
</dbReference>
<dbReference type="InterPro" id="IPR025199">
    <property type="entry name" value="FtsK_4TM"/>
</dbReference>
<dbReference type="Proteomes" id="UP000178432">
    <property type="component" value="Unassembled WGS sequence"/>
</dbReference>
<feature type="transmembrane region" description="Helical" evidence="16">
    <location>
        <begin position="80"/>
        <end position="95"/>
    </location>
</feature>
<evidence type="ECO:0000256" key="6">
    <source>
        <dbReference type="ARBA" id="ARBA00022741"/>
    </source>
</evidence>
<dbReference type="Pfam" id="PF09397">
    <property type="entry name" value="FtsK_gamma"/>
    <property type="match status" value="1"/>
</dbReference>
<feature type="region of interest" description="Disordered" evidence="15">
    <location>
        <begin position="740"/>
        <end position="795"/>
    </location>
</feature>
<dbReference type="Pfam" id="PF13491">
    <property type="entry name" value="FtsK_4TM"/>
    <property type="match status" value="1"/>
</dbReference>
<evidence type="ECO:0000256" key="7">
    <source>
        <dbReference type="ARBA" id="ARBA00022829"/>
    </source>
</evidence>
<keyword evidence="11 16" id="KW-0472">Membrane</keyword>
<dbReference type="GO" id="GO:0051301">
    <property type="term" value="P:cell division"/>
    <property type="evidence" value="ECO:0007669"/>
    <property type="project" value="UniProtKB-KW"/>
</dbReference>
<dbReference type="CDD" id="cd01127">
    <property type="entry name" value="TrwB_TraG_TraD_VirD4"/>
    <property type="match status" value="1"/>
</dbReference>
<evidence type="ECO:0000256" key="12">
    <source>
        <dbReference type="ARBA" id="ARBA00023306"/>
    </source>
</evidence>
<evidence type="ECO:0000256" key="14">
    <source>
        <dbReference type="PROSITE-ProRule" id="PRU00289"/>
    </source>
</evidence>
<keyword evidence="8 14" id="KW-0067">ATP-binding</keyword>
<feature type="binding site" evidence="14">
    <location>
        <begin position="442"/>
        <end position="449"/>
    </location>
    <ligand>
        <name>ATP</name>
        <dbReference type="ChEBI" id="CHEBI:30616"/>
    </ligand>
</feature>
<dbReference type="GO" id="GO:0005886">
    <property type="term" value="C:plasma membrane"/>
    <property type="evidence" value="ECO:0007669"/>
    <property type="project" value="UniProtKB-SubCell"/>
</dbReference>
<accession>A0A1G1Y2Z9</accession>
<evidence type="ECO:0000256" key="13">
    <source>
        <dbReference type="ARBA" id="ARBA00025923"/>
    </source>
</evidence>
<dbReference type="GO" id="GO:0005524">
    <property type="term" value="F:ATP binding"/>
    <property type="evidence" value="ECO:0007669"/>
    <property type="project" value="UniProtKB-UniRule"/>
</dbReference>
<reference evidence="18 19" key="1">
    <citation type="journal article" date="2016" name="Nat. Commun.">
        <title>Thousands of microbial genomes shed light on interconnected biogeochemical processes in an aquifer system.</title>
        <authorList>
            <person name="Anantharaman K."/>
            <person name="Brown C.T."/>
            <person name="Hug L.A."/>
            <person name="Sharon I."/>
            <person name="Castelle C.J."/>
            <person name="Probst A.J."/>
            <person name="Thomas B.C."/>
            <person name="Singh A."/>
            <person name="Wilkins M.J."/>
            <person name="Karaoz U."/>
            <person name="Brodie E.L."/>
            <person name="Williams K.H."/>
            <person name="Hubbard S.S."/>
            <person name="Banfield J.F."/>
        </authorList>
    </citation>
    <scope>NUCLEOTIDE SEQUENCE [LARGE SCALE GENOMIC DNA]</scope>
</reference>
<dbReference type="InterPro" id="IPR050206">
    <property type="entry name" value="FtsK/SpoIIIE/SftA"/>
</dbReference>
<evidence type="ECO:0000256" key="1">
    <source>
        <dbReference type="ARBA" id="ARBA00004651"/>
    </source>
</evidence>
<keyword evidence="3" id="KW-1003">Cell membrane</keyword>
<evidence type="ECO:0000256" key="11">
    <source>
        <dbReference type="ARBA" id="ARBA00023136"/>
    </source>
</evidence>
<dbReference type="SUPFAM" id="SSF52540">
    <property type="entry name" value="P-loop containing nucleoside triphosphate hydrolases"/>
    <property type="match status" value="1"/>
</dbReference>
<feature type="region of interest" description="Disordered" evidence="15">
    <location>
        <begin position="244"/>
        <end position="271"/>
    </location>
</feature>
<evidence type="ECO:0000256" key="8">
    <source>
        <dbReference type="ARBA" id="ARBA00022840"/>
    </source>
</evidence>
<keyword evidence="10" id="KW-0238">DNA-binding</keyword>
<dbReference type="EMBL" id="MHIF01000055">
    <property type="protein sequence ID" value="OGY46678.1"/>
    <property type="molecule type" value="Genomic_DNA"/>
</dbReference>
<dbReference type="SUPFAM" id="SSF46785">
    <property type="entry name" value="Winged helix' DNA-binding domain"/>
    <property type="match status" value="1"/>
</dbReference>
<keyword evidence="9 16" id="KW-1133">Transmembrane helix</keyword>
<evidence type="ECO:0000313" key="18">
    <source>
        <dbReference type="EMBL" id="OGY46678.1"/>
    </source>
</evidence>
<dbReference type="PANTHER" id="PTHR22683:SF41">
    <property type="entry name" value="DNA TRANSLOCASE FTSK"/>
    <property type="match status" value="1"/>
</dbReference>
<feature type="transmembrane region" description="Helical" evidence="16">
    <location>
        <begin position="130"/>
        <end position="152"/>
    </location>
</feature>
<evidence type="ECO:0000256" key="2">
    <source>
        <dbReference type="ARBA" id="ARBA00006474"/>
    </source>
</evidence>
<dbReference type="Gene3D" id="1.10.10.10">
    <property type="entry name" value="Winged helix-like DNA-binding domain superfamily/Winged helix DNA-binding domain"/>
    <property type="match status" value="1"/>
</dbReference>
<proteinExistence type="inferred from homology"/>
<dbReference type="PROSITE" id="PS50901">
    <property type="entry name" value="FTSK"/>
    <property type="match status" value="1"/>
</dbReference>
<dbReference type="SMART" id="SM00382">
    <property type="entry name" value="AAA"/>
    <property type="match status" value="1"/>
</dbReference>
<feature type="transmembrane region" description="Helical" evidence="16">
    <location>
        <begin position="159"/>
        <end position="180"/>
    </location>
</feature>
<dbReference type="Gene3D" id="3.30.980.40">
    <property type="match status" value="1"/>
</dbReference>
<evidence type="ECO:0000256" key="16">
    <source>
        <dbReference type="SAM" id="Phobius"/>
    </source>
</evidence>
<keyword evidence="12" id="KW-0131">Cell cycle</keyword>
<keyword evidence="7" id="KW-0159">Chromosome partition</keyword>
<comment type="caution">
    <text evidence="18">The sequence shown here is derived from an EMBL/GenBank/DDBJ whole genome shotgun (WGS) entry which is preliminary data.</text>
</comment>
<dbReference type="AlphaFoldDB" id="A0A1G1Y2Z9"/>
<name>A0A1G1Y2Z9_9BACT</name>
<dbReference type="InterPro" id="IPR036388">
    <property type="entry name" value="WH-like_DNA-bd_sf"/>
</dbReference>
<feature type="transmembrane region" description="Helical" evidence="16">
    <location>
        <begin position="41"/>
        <end position="68"/>
    </location>
</feature>
<dbReference type="InterPro" id="IPR002543">
    <property type="entry name" value="FtsK_dom"/>
</dbReference>
<keyword evidence="5 16" id="KW-0812">Transmembrane</keyword>
<sequence length="795" mass="87800">MLKYTYSMANRKRKYKGFSGIRDMDFRPPPLELAPEIKRGILIVFLFAAGAILLLSLVDLAGALGLYLNNFLKLMFGANRWYWPAVLIIIGYFLLRPAKYVFKTSNVFGLLIFIFGFNGLIHLLSHQNDLLPAAKAGLGGGFTGLVLAYPFLNLMGPWAALIAALALTLIGFFLLFNVSFAHLSDKNEEVKGWWEKANDFLTRRRIKKIQEKREKAFHHKKEEAPIEAAPEFLPRPIVVEVEQQGFGQKKEEKKPISEEEKSAGGKSASLAGQASGEYKQLDLGVDKFKRTKIDLPFDLLDGRTTVPKGGDLKANQLIIQKTLENFGIPAEMGEAQVGPTVTQYTLKPAEGVKLSRITALGDNLALALAAHPIRIEAPIPGRSLVGIEVPNQATAIVPLRDIVISESFKNRKSNLTVVLGKDVMGKPWLAELDKMPHLLIAGATGSGKSVCINTLILSLLYQNGPGDLKFIMVDPKRVELPIYNGIPHLLTPVITDVRKTINSLRWAIAEMEKRFDLLSAARHRNIASYNSANAEKMPYIVIVIDELADLMAAAGAEVEAAIVRLAQMSRAVGIHLVLATQRPSVDVITGLIKANITSRIAFSVASLVDSRTILDMAGAEKLLGRGDMLYISAEISKPKRLQGAFASDDEIKRVADYLKDRAEPDYVEEVVEKQQVNPFVNSGSGDGEDSDPLLAEAKEVILQAKKASASLLQRRLRVGYARAARILDLLEAQGVIGPGEGAKPREILVSGYESDTYQKDDEEEVIKEEEPEEKVEEEEEEDNEPEEKEREYLEE</sequence>
<dbReference type="InterPro" id="IPR027417">
    <property type="entry name" value="P-loop_NTPase"/>
</dbReference>
<dbReference type="PANTHER" id="PTHR22683">
    <property type="entry name" value="SPORULATION PROTEIN RELATED"/>
    <property type="match status" value="1"/>
</dbReference>
<dbReference type="Pfam" id="PF17854">
    <property type="entry name" value="FtsK_alpha"/>
    <property type="match status" value="1"/>
</dbReference>
<dbReference type="GO" id="GO:0003677">
    <property type="term" value="F:DNA binding"/>
    <property type="evidence" value="ECO:0007669"/>
    <property type="project" value="UniProtKB-KW"/>
</dbReference>
<dbReference type="Gene3D" id="3.40.50.300">
    <property type="entry name" value="P-loop containing nucleotide triphosphate hydrolases"/>
    <property type="match status" value="1"/>
</dbReference>
<protein>
    <recommendedName>
        <fullName evidence="17">FtsK domain-containing protein</fullName>
    </recommendedName>
</protein>
<organism evidence="18 19">
    <name type="scientific">Candidatus Buchananbacteria bacterium RIFCSPHIGHO2_01_FULL_46_12</name>
    <dbReference type="NCBI Taxonomy" id="1797536"/>
    <lineage>
        <taxon>Bacteria</taxon>
        <taxon>Candidatus Buchananiibacteriota</taxon>
    </lineage>
</organism>
<evidence type="ECO:0000256" key="15">
    <source>
        <dbReference type="SAM" id="MobiDB-lite"/>
    </source>
</evidence>
<evidence type="ECO:0000256" key="10">
    <source>
        <dbReference type="ARBA" id="ARBA00023125"/>
    </source>
</evidence>
<dbReference type="GO" id="GO:0007059">
    <property type="term" value="P:chromosome segregation"/>
    <property type="evidence" value="ECO:0007669"/>
    <property type="project" value="UniProtKB-KW"/>
</dbReference>
<evidence type="ECO:0000256" key="3">
    <source>
        <dbReference type="ARBA" id="ARBA00022475"/>
    </source>
</evidence>
<evidence type="ECO:0000259" key="17">
    <source>
        <dbReference type="PROSITE" id="PS50901"/>
    </source>
</evidence>
<dbReference type="InterPro" id="IPR041027">
    <property type="entry name" value="FtsK_alpha"/>
</dbReference>
<feature type="transmembrane region" description="Helical" evidence="16">
    <location>
        <begin position="107"/>
        <end position="124"/>
    </location>
</feature>
<dbReference type="SMART" id="SM00843">
    <property type="entry name" value="Ftsk_gamma"/>
    <property type="match status" value="1"/>
</dbReference>
<feature type="compositionally biased region" description="Basic and acidic residues" evidence="15">
    <location>
        <begin position="248"/>
        <end position="263"/>
    </location>
</feature>
<evidence type="ECO:0000313" key="19">
    <source>
        <dbReference type="Proteomes" id="UP000178432"/>
    </source>
</evidence>
<dbReference type="Pfam" id="PF01580">
    <property type="entry name" value="FtsK_SpoIIIE"/>
    <property type="match status" value="1"/>
</dbReference>
<dbReference type="InterPro" id="IPR036390">
    <property type="entry name" value="WH_DNA-bd_sf"/>
</dbReference>
<feature type="domain" description="FtsK" evidence="17">
    <location>
        <begin position="425"/>
        <end position="611"/>
    </location>
</feature>
<comment type="similarity">
    <text evidence="2">Belongs to the FtsK/SpoIIIE/SftA family.</text>
</comment>
<evidence type="ECO:0000256" key="5">
    <source>
        <dbReference type="ARBA" id="ARBA00022692"/>
    </source>
</evidence>
<dbReference type="InterPro" id="IPR018541">
    <property type="entry name" value="Ftsk_gamma"/>
</dbReference>
<comment type="subcellular location">
    <subcellularLocation>
        <location evidence="1">Cell membrane</location>
        <topology evidence="1">Multi-pass membrane protein</topology>
    </subcellularLocation>
</comment>
<evidence type="ECO:0000256" key="9">
    <source>
        <dbReference type="ARBA" id="ARBA00022989"/>
    </source>
</evidence>
<gene>
    <name evidence="18" type="ORF">A2663_04445</name>
</gene>
<comment type="subunit">
    <text evidence="13">Homohexamer. Forms a ring that surrounds DNA.</text>
</comment>
<keyword evidence="6 14" id="KW-0547">Nucleotide-binding</keyword>
<keyword evidence="4" id="KW-0132">Cell division</keyword>
<evidence type="ECO:0000256" key="4">
    <source>
        <dbReference type="ARBA" id="ARBA00022618"/>
    </source>
</evidence>
<feature type="compositionally biased region" description="Acidic residues" evidence="15">
    <location>
        <begin position="760"/>
        <end position="786"/>
    </location>
</feature>